<sequence>AIRDKVLERDVVDYIPKENSQNYDYLNRLISRLEKNKSTGVVVVSTNRVLRSKTVSLLQRHNFIAFECLTA</sequence>
<dbReference type="AlphaFoldDB" id="A0AA41X4W5"/>
<evidence type="ECO:0000313" key="2">
    <source>
        <dbReference type="Proteomes" id="UP001165413"/>
    </source>
</evidence>
<evidence type="ECO:0000313" key="1">
    <source>
        <dbReference type="EMBL" id="MCP3430068.1"/>
    </source>
</evidence>
<gene>
    <name evidence="1" type="ORF">NLF92_14105</name>
</gene>
<dbReference type="Proteomes" id="UP001165413">
    <property type="component" value="Unassembled WGS sequence"/>
</dbReference>
<organism evidence="1 2">
    <name type="scientific">Opacimonas viscosa</name>
    <dbReference type="NCBI Taxonomy" id="2961944"/>
    <lineage>
        <taxon>Bacteria</taxon>
        <taxon>Pseudomonadati</taxon>
        <taxon>Pseudomonadota</taxon>
        <taxon>Gammaproteobacteria</taxon>
        <taxon>Alteromonadales</taxon>
        <taxon>Alteromonadaceae</taxon>
        <taxon>Opacimonas</taxon>
    </lineage>
</organism>
<accession>A0AA41X4W5</accession>
<dbReference type="EMBL" id="JANATA010000415">
    <property type="protein sequence ID" value="MCP3430068.1"/>
    <property type="molecule type" value="Genomic_DNA"/>
</dbReference>
<keyword evidence="2" id="KW-1185">Reference proteome</keyword>
<comment type="caution">
    <text evidence="1">The sequence shown here is derived from an EMBL/GenBank/DDBJ whole genome shotgun (WGS) entry which is preliminary data.</text>
</comment>
<name>A0AA41X4W5_9ALTE</name>
<feature type="non-terminal residue" evidence="1">
    <location>
        <position position="1"/>
    </location>
</feature>
<feature type="non-terminal residue" evidence="1">
    <location>
        <position position="71"/>
    </location>
</feature>
<reference evidence="1" key="1">
    <citation type="submission" date="2022-07" db="EMBL/GenBank/DDBJ databases">
        <title>Characterization of the Novel Bacterium Alteromonas immobilis LMIT006 and Alteromonas gregis LMIT007.</title>
        <authorList>
            <person name="Lin X."/>
        </authorList>
    </citation>
    <scope>NUCLEOTIDE SEQUENCE</scope>
    <source>
        <strain evidence="1">LMIT007</strain>
    </source>
</reference>
<proteinExistence type="predicted"/>
<protein>
    <submittedName>
        <fullName evidence="1">Diguanylate cyclase response regulator</fullName>
    </submittedName>
</protein>